<evidence type="ECO:0000313" key="7">
    <source>
        <dbReference type="EMBL" id="KCZ71738.1"/>
    </source>
</evidence>
<dbReference type="OrthoDB" id="2305at2157"/>
<organism evidence="7 8">
    <name type="scientific">Candidatus Methanoperedens nitratireducens</name>
    <dbReference type="NCBI Taxonomy" id="1392998"/>
    <lineage>
        <taxon>Archaea</taxon>
        <taxon>Methanobacteriati</taxon>
        <taxon>Methanobacteriota</taxon>
        <taxon>Stenosarchaea group</taxon>
        <taxon>Methanomicrobia</taxon>
        <taxon>Methanosarcinales</taxon>
        <taxon>ANME-2 cluster</taxon>
        <taxon>Candidatus Methanoperedentaceae</taxon>
        <taxon>Candidatus Methanoperedens</taxon>
    </lineage>
</organism>
<dbReference type="SFLD" id="SFLDG01082">
    <property type="entry name" value="B12-binding_domain_containing"/>
    <property type="match status" value="1"/>
</dbReference>
<comment type="caution">
    <text evidence="7">The sequence shown here is derived from an EMBL/GenBank/DDBJ whole genome shotgun (WGS) entry which is preliminary data.</text>
</comment>
<dbReference type="SUPFAM" id="SSF102114">
    <property type="entry name" value="Radical SAM enzymes"/>
    <property type="match status" value="1"/>
</dbReference>
<dbReference type="InterPro" id="IPR006158">
    <property type="entry name" value="Cobalamin-bd"/>
</dbReference>
<dbReference type="RefSeq" id="WP_048090706.1">
    <property type="nucleotide sequence ID" value="NZ_JMIY01000004.1"/>
</dbReference>
<protein>
    <submittedName>
        <fullName evidence="7">Fe-S oxidoreductase</fullName>
    </submittedName>
</protein>
<dbReference type="InterPro" id="IPR058240">
    <property type="entry name" value="rSAM_sf"/>
</dbReference>
<dbReference type="InterPro" id="IPR023404">
    <property type="entry name" value="rSAM_horseshoe"/>
</dbReference>
<accession>A0A062V546</accession>
<keyword evidence="2" id="KW-0949">S-adenosyl-L-methionine</keyword>
<evidence type="ECO:0000313" key="8">
    <source>
        <dbReference type="Proteomes" id="UP000027153"/>
    </source>
</evidence>
<dbReference type="Proteomes" id="UP000027153">
    <property type="component" value="Unassembled WGS sequence"/>
</dbReference>
<reference evidence="7 8" key="1">
    <citation type="journal article" date="2013" name="Nature">
        <title>Anaerobic oxidation of methane coupled to nitrate reduction in a novel archaeal lineage.</title>
        <authorList>
            <person name="Haroon M.F."/>
            <person name="Hu S."/>
            <person name="Shi Y."/>
            <person name="Imelfort M."/>
            <person name="Keller J."/>
            <person name="Hugenholtz P."/>
            <person name="Yuan Z."/>
            <person name="Tyson G.W."/>
        </authorList>
    </citation>
    <scope>NUCLEOTIDE SEQUENCE [LARGE SCALE GENOMIC DNA]</scope>
    <source>
        <strain evidence="7 8">ANME-2d</strain>
    </source>
</reference>
<dbReference type="Gene3D" id="3.80.30.20">
    <property type="entry name" value="tm_1862 like domain"/>
    <property type="match status" value="1"/>
</dbReference>
<dbReference type="GO" id="GO:0051539">
    <property type="term" value="F:4 iron, 4 sulfur cluster binding"/>
    <property type="evidence" value="ECO:0007669"/>
    <property type="project" value="InterPro"/>
</dbReference>
<dbReference type="EMBL" id="JMIY01000004">
    <property type="protein sequence ID" value="KCZ71738.1"/>
    <property type="molecule type" value="Genomic_DNA"/>
</dbReference>
<evidence type="ECO:0000256" key="2">
    <source>
        <dbReference type="ARBA" id="ARBA00022691"/>
    </source>
</evidence>
<evidence type="ECO:0000259" key="6">
    <source>
        <dbReference type="PROSITE" id="PS51332"/>
    </source>
</evidence>
<proteinExistence type="predicted"/>
<evidence type="ECO:0000256" key="1">
    <source>
        <dbReference type="ARBA" id="ARBA00001966"/>
    </source>
</evidence>
<dbReference type="SFLD" id="SFLDS00029">
    <property type="entry name" value="Radical_SAM"/>
    <property type="match status" value="1"/>
</dbReference>
<dbReference type="AlphaFoldDB" id="A0A062V546"/>
<keyword evidence="5" id="KW-0411">Iron-sulfur</keyword>
<evidence type="ECO:0000256" key="5">
    <source>
        <dbReference type="ARBA" id="ARBA00023014"/>
    </source>
</evidence>
<gene>
    <name evidence="7" type="ORF">ANME2D_01792</name>
</gene>
<dbReference type="GO" id="GO:0046872">
    <property type="term" value="F:metal ion binding"/>
    <property type="evidence" value="ECO:0007669"/>
    <property type="project" value="UniProtKB-KW"/>
</dbReference>
<dbReference type="PROSITE" id="PS01278">
    <property type="entry name" value="MTTASE_RADICAL"/>
    <property type="match status" value="1"/>
</dbReference>
<dbReference type="InterPro" id="IPR051198">
    <property type="entry name" value="BchE-like"/>
</dbReference>
<keyword evidence="3" id="KW-0479">Metal-binding</keyword>
<dbReference type="Gene3D" id="3.40.50.280">
    <property type="entry name" value="Cobalamin-binding domain"/>
    <property type="match status" value="1"/>
</dbReference>
<dbReference type="GO" id="GO:0031419">
    <property type="term" value="F:cobalamin binding"/>
    <property type="evidence" value="ECO:0007669"/>
    <property type="project" value="InterPro"/>
</dbReference>
<name>A0A062V546_9EURY</name>
<keyword evidence="8" id="KW-1185">Reference proteome</keyword>
<dbReference type="PANTHER" id="PTHR43409">
    <property type="entry name" value="ANAEROBIC MAGNESIUM-PROTOPORPHYRIN IX MONOMETHYL ESTER CYCLASE-RELATED"/>
    <property type="match status" value="1"/>
</dbReference>
<keyword evidence="4" id="KW-0408">Iron</keyword>
<dbReference type="Pfam" id="PF02310">
    <property type="entry name" value="B12-binding"/>
    <property type="match status" value="1"/>
</dbReference>
<dbReference type="GO" id="GO:0003824">
    <property type="term" value="F:catalytic activity"/>
    <property type="evidence" value="ECO:0007669"/>
    <property type="project" value="InterPro"/>
</dbReference>
<comment type="cofactor">
    <cofactor evidence="1">
        <name>[4Fe-4S] cluster</name>
        <dbReference type="ChEBI" id="CHEBI:49883"/>
    </cofactor>
</comment>
<evidence type="ECO:0000256" key="3">
    <source>
        <dbReference type="ARBA" id="ARBA00022723"/>
    </source>
</evidence>
<dbReference type="InterPro" id="IPR007197">
    <property type="entry name" value="rSAM"/>
</dbReference>
<sequence>MKVALVFTPFWDAPCPPIGISYIKAAIQDISECKIFDLNMRHGGKKGFLRQEELIKEAPDLFREDIEDIIAFNPDIVGFSLFHLNYHTALYIMNRIKAHNPEIYNVIGGPHATYMHEDLMRNFKFIDFCIVGEGEDAFRILIECIKSGRKVDHANVVSRRKPILQTLRGSKTRQNQPLSVFPEFDDFDLDAYPVRMLPIMLTRGCTQSCNFCGLPYVLGEYRCRNPEDVLQEIKRDIRICKIHQTILC</sequence>
<evidence type="ECO:0000256" key="4">
    <source>
        <dbReference type="ARBA" id="ARBA00023004"/>
    </source>
</evidence>
<feature type="domain" description="B12-binding" evidence="6">
    <location>
        <begin position="1"/>
        <end position="152"/>
    </location>
</feature>
<dbReference type="InterPro" id="IPR020612">
    <property type="entry name" value="Methylthiotransferase_CS"/>
</dbReference>
<dbReference type="PROSITE" id="PS51332">
    <property type="entry name" value="B12_BINDING"/>
    <property type="match status" value="1"/>
</dbReference>
<dbReference type="CDD" id="cd02068">
    <property type="entry name" value="radical_SAM_B12_BD"/>
    <property type="match status" value="1"/>
</dbReference>